<feature type="binding site" description="axial binding residue" evidence="11">
    <location>
        <position position="454"/>
    </location>
    <ligand>
        <name>heme</name>
        <dbReference type="ChEBI" id="CHEBI:30413"/>
    </ligand>
    <ligandPart>
        <name>Fe</name>
        <dbReference type="ChEBI" id="CHEBI:18248"/>
    </ligandPart>
</feature>
<keyword evidence="5 11" id="KW-0479">Metal-binding</keyword>
<evidence type="ECO:0008006" key="15">
    <source>
        <dbReference type="Google" id="ProtNLM"/>
    </source>
</evidence>
<keyword evidence="6 12" id="KW-1133">Transmembrane helix</keyword>
<comment type="similarity">
    <text evidence="2">Belongs to the cytochrome P450 family.</text>
</comment>
<organism evidence="13 14">
    <name type="scientific">Coffea canephora</name>
    <name type="common">Robusta coffee</name>
    <dbReference type="NCBI Taxonomy" id="49390"/>
    <lineage>
        <taxon>Eukaryota</taxon>
        <taxon>Viridiplantae</taxon>
        <taxon>Streptophyta</taxon>
        <taxon>Embryophyta</taxon>
        <taxon>Tracheophyta</taxon>
        <taxon>Spermatophyta</taxon>
        <taxon>Magnoliopsida</taxon>
        <taxon>eudicotyledons</taxon>
        <taxon>Gunneridae</taxon>
        <taxon>Pentapetalae</taxon>
        <taxon>asterids</taxon>
        <taxon>lamiids</taxon>
        <taxon>Gentianales</taxon>
        <taxon>Rubiaceae</taxon>
        <taxon>Ixoroideae</taxon>
        <taxon>Gardenieae complex</taxon>
        <taxon>Bertiereae - Coffeeae clade</taxon>
        <taxon>Coffeeae</taxon>
        <taxon>Coffea</taxon>
    </lineage>
</organism>
<keyword evidence="8 11" id="KW-0408">Iron</keyword>
<evidence type="ECO:0000256" key="8">
    <source>
        <dbReference type="ARBA" id="ARBA00023004"/>
    </source>
</evidence>
<dbReference type="GO" id="GO:0009820">
    <property type="term" value="P:alkaloid metabolic process"/>
    <property type="evidence" value="ECO:0007669"/>
    <property type="project" value="UniProtKB-ARBA"/>
</dbReference>
<evidence type="ECO:0000256" key="11">
    <source>
        <dbReference type="PIRSR" id="PIRSR602401-1"/>
    </source>
</evidence>
<dbReference type="InterPro" id="IPR017972">
    <property type="entry name" value="Cyt_P450_CS"/>
</dbReference>
<evidence type="ECO:0000313" key="14">
    <source>
        <dbReference type="Proteomes" id="UP000295252"/>
    </source>
</evidence>
<dbReference type="InterPro" id="IPR036396">
    <property type="entry name" value="Cyt_P450_sf"/>
</dbReference>
<dbReference type="Gramene" id="CDP00472">
    <property type="protein sequence ID" value="CDP00472"/>
    <property type="gene ID" value="GSCOC_T00032421001"/>
</dbReference>
<feature type="transmembrane region" description="Helical" evidence="12">
    <location>
        <begin position="6"/>
        <end position="24"/>
    </location>
</feature>
<evidence type="ECO:0000256" key="7">
    <source>
        <dbReference type="ARBA" id="ARBA00023002"/>
    </source>
</evidence>
<dbReference type="OMA" id="EAKIMIF"/>
<dbReference type="SUPFAM" id="SSF48264">
    <property type="entry name" value="Cytochrome P450"/>
    <property type="match status" value="2"/>
</dbReference>
<evidence type="ECO:0000256" key="4">
    <source>
        <dbReference type="ARBA" id="ARBA00022692"/>
    </source>
</evidence>
<dbReference type="InterPro" id="IPR050665">
    <property type="entry name" value="Cytochrome_P450_Monooxygen"/>
</dbReference>
<accession>A0A068TWN4</accession>
<evidence type="ECO:0000256" key="9">
    <source>
        <dbReference type="ARBA" id="ARBA00023033"/>
    </source>
</evidence>
<keyword evidence="7" id="KW-0560">Oxidoreductase</keyword>
<dbReference type="PANTHER" id="PTHR24282:SF270">
    <property type="entry name" value="CYTOCHROME P450 CYP749A22-LIKE"/>
    <property type="match status" value="1"/>
</dbReference>
<dbReference type="OrthoDB" id="1470350at2759"/>
<evidence type="ECO:0000256" key="5">
    <source>
        <dbReference type="ARBA" id="ARBA00022723"/>
    </source>
</evidence>
<evidence type="ECO:0000313" key="13">
    <source>
        <dbReference type="EMBL" id="CDP00472.1"/>
    </source>
</evidence>
<dbReference type="Pfam" id="PF00067">
    <property type="entry name" value="p450"/>
    <property type="match status" value="2"/>
</dbReference>
<dbReference type="EMBL" id="HG739089">
    <property type="protein sequence ID" value="CDP00472.1"/>
    <property type="molecule type" value="Genomic_DNA"/>
</dbReference>
<dbReference type="AlphaFoldDB" id="A0A068TWN4"/>
<keyword evidence="10 12" id="KW-0472">Membrane</keyword>
<evidence type="ECO:0000256" key="10">
    <source>
        <dbReference type="ARBA" id="ARBA00023136"/>
    </source>
</evidence>
<sequence length="1133" mass="130712">MGETLIIFVASILFCLLVPLINFLHKVWWMPRRIQHVFFSQSIKGPPPRFLHGNTIEISEMRQNFMNRKLQLSHDIFRTLQPHIYLWTKIYGKNFLHWPGARAELVVSEPELIKELLYDNEQSFCRSDADRYLKKILGKGILTSDGEKWLKLRQLSSQAFHAESLRHMIPAMIESVELMLGRWKNYEGMEIDASEEFRLLTAEIISRTAFGSSYLEGQDIFQMLRKLVVLSCKNSHKTKLPIISSVFKDRYDLEADKLEKRVRDSVLEMVKKRQTEISFGEDFLGLHLKAHYASDGNSRITVQEIIDQCKTFYSAGQTTTSVLLSWTILLLAIHTDWQEKAREEVFELFGQQPPNPEGISRMKTMSMIINESLRLYPPSVYIQRKAKKGAKLGKLILPTNTNVHVPILAIHHDPKLWGKDAHIFNPERFSSGVAAATKNNPAAFLPFSLGPRACVGANFATLEAKISLSMILQRYTFTLSPNYVHSPVQILSLRPQHGVQVMITNVEVFCQILPSTGQRSKSMEMTNSFCICTQNKKEDLLLQLSWTWPFRKMLSMMSTERTLEVIFLSRLFVNLFSLVIKYVDKLWWTPRRMCYAIPMRLRHYNKYHPRSIVYVQKSLTLLGTMGILFSCFLCFFLLVLLRIFYKICWAPIHMQYVMRAQRIKGPPYKFLYGNTKEILSMKSKSMSCPMVDISHDIFPRIQPHMYAWRNLYGKNFLVWIGNKPQLVVTEPELIRQILSNKEGAYPKIKADSLVKKLLGDGLVMTEGEKWLKLRKLANHAFHAESLKDMVPAMIESVEAVLEKWRCHDGKEIEVYEEFRHLTSEVISRTAFGSSYLEGKNIFEMLMQLGFFIFKNDAKIRFLKDWKIFRSADDIASEKIEESLRNSIMSIVNKREEGVKIGKADSYGNDFLGSLLQAHHAADVKYRITIDDIVDECKTFYLAGHETISSALTWTIFLLAIHTDWQEKARNEVFEFFGHEKPKPDFIARLRNMTMIINETMRLYSPATNIVRRVGREVKLGKLTLPADMDINILPCAIHCDPEIWGADALLFKPERFAEGVAKATNYNTMAYLPFGFGPRTCVGLNFAANEVKIALSMMLQRFKFTLSPNYVHSPFTVLTLRPERGVPIVLNPL</sequence>
<comment type="subcellular location">
    <subcellularLocation>
        <location evidence="1">Membrane</location>
    </subcellularLocation>
</comment>
<keyword evidence="4 12" id="KW-0812">Transmembrane</keyword>
<dbReference type="PROSITE" id="PS00086">
    <property type="entry name" value="CYTOCHROME_P450"/>
    <property type="match status" value="2"/>
</dbReference>
<dbReference type="InterPro" id="IPR002401">
    <property type="entry name" value="Cyt_P450_E_grp-I"/>
</dbReference>
<dbReference type="GO" id="GO:0020037">
    <property type="term" value="F:heme binding"/>
    <property type="evidence" value="ECO:0007669"/>
    <property type="project" value="InterPro"/>
</dbReference>
<dbReference type="STRING" id="49390.A0A068TWN4"/>
<dbReference type="GO" id="GO:0016020">
    <property type="term" value="C:membrane"/>
    <property type="evidence" value="ECO:0007669"/>
    <property type="project" value="UniProtKB-SubCell"/>
</dbReference>
<keyword evidence="9" id="KW-0503">Monooxygenase</keyword>
<keyword evidence="3 11" id="KW-0349">Heme</keyword>
<proteinExistence type="inferred from homology"/>
<reference evidence="14" key="1">
    <citation type="journal article" date="2014" name="Science">
        <title>The coffee genome provides insight into the convergent evolution of caffeine biosynthesis.</title>
        <authorList>
            <person name="Denoeud F."/>
            <person name="Carretero-Paulet L."/>
            <person name="Dereeper A."/>
            <person name="Droc G."/>
            <person name="Guyot R."/>
            <person name="Pietrella M."/>
            <person name="Zheng C."/>
            <person name="Alberti A."/>
            <person name="Anthony F."/>
            <person name="Aprea G."/>
            <person name="Aury J.M."/>
            <person name="Bento P."/>
            <person name="Bernard M."/>
            <person name="Bocs S."/>
            <person name="Campa C."/>
            <person name="Cenci A."/>
            <person name="Combes M.C."/>
            <person name="Crouzillat D."/>
            <person name="Da Silva C."/>
            <person name="Daddiego L."/>
            <person name="De Bellis F."/>
            <person name="Dussert S."/>
            <person name="Garsmeur O."/>
            <person name="Gayraud T."/>
            <person name="Guignon V."/>
            <person name="Jahn K."/>
            <person name="Jamilloux V."/>
            <person name="Joet T."/>
            <person name="Labadie K."/>
            <person name="Lan T."/>
            <person name="Leclercq J."/>
            <person name="Lepelley M."/>
            <person name="Leroy T."/>
            <person name="Li L.T."/>
            <person name="Librado P."/>
            <person name="Lopez L."/>
            <person name="Munoz A."/>
            <person name="Noel B."/>
            <person name="Pallavicini A."/>
            <person name="Perrotta G."/>
            <person name="Poncet V."/>
            <person name="Pot D."/>
            <person name="Priyono X."/>
            <person name="Rigoreau M."/>
            <person name="Rouard M."/>
            <person name="Rozas J."/>
            <person name="Tranchant-Dubreuil C."/>
            <person name="VanBuren R."/>
            <person name="Zhang Q."/>
            <person name="Andrade A.C."/>
            <person name="Argout X."/>
            <person name="Bertrand B."/>
            <person name="de Kochko A."/>
            <person name="Graziosi G."/>
            <person name="Henry R.J."/>
            <person name="Jayarama X."/>
            <person name="Ming R."/>
            <person name="Nagai C."/>
            <person name="Rounsley S."/>
            <person name="Sankoff D."/>
            <person name="Giuliano G."/>
            <person name="Albert V.A."/>
            <person name="Wincker P."/>
            <person name="Lashermes P."/>
        </authorList>
    </citation>
    <scope>NUCLEOTIDE SEQUENCE [LARGE SCALE GENOMIC DNA]</scope>
    <source>
        <strain evidence="14">cv. DH200-94</strain>
    </source>
</reference>
<keyword evidence="14" id="KW-1185">Reference proteome</keyword>
<dbReference type="PRINTS" id="PR00385">
    <property type="entry name" value="P450"/>
</dbReference>
<gene>
    <name evidence="13" type="ORF">GSCOC_T00032421001</name>
</gene>
<name>A0A068TWN4_COFCA</name>
<dbReference type="GO" id="GO:0005506">
    <property type="term" value="F:iron ion binding"/>
    <property type="evidence" value="ECO:0007669"/>
    <property type="project" value="InterPro"/>
</dbReference>
<dbReference type="GO" id="GO:0009753">
    <property type="term" value="P:response to jasmonic acid"/>
    <property type="evidence" value="ECO:0007669"/>
    <property type="project" value="UniProtKB-ARBA"/>
</dbReference>
<dbReference type="PANTHER" id="PTHR24282">
    <property type="entry name" value="CYTOCHROME P450 FAMILY MEMBER"/>
    <property type="match status" value="1"/>
</dbReference>
<protein>
    <recommendedName>
        <fullName evidence="15">Cytochrome P450 CYP749A22-like</fullName>
    </recommendedName>
</protein>
<dbReference type="PhylomeDB" id="A0A068TWN4"/>
<evidence type="ECO:0000256" key="2">
    <source>
        <dbReference type="ARBA" id="ARBA00010617"/>
    </source>
</evidence>
<dbReference type="PRINTS" id="PR00463">
    <property type="entry name" value="EP450I"/>
</dbReference>
<dbReference type="FunFam" id="1.10.630.10:FF:000029">
    <property type="entry name" value="Cytochrome P450 734A1"/>
    <property type="match status" value="2"/>
</dbReference>
<evidence type="ECO:0000256" key="12">
    <source>
        <dbReference type="SAM" id="Phobius"/>
    </source>
</evidence>
<feature type="transmembrane region" description="Helical" evidence="12">
    <location>
        <begin position="619"/>
        <end position="645"/>
    </location>
</feature>
<dbReference type="InterPro" id="IPR001128">
    <property type="entry name" value="Cyt_P450"/>
</dbReference>
<evidence type="ECO:0000256" key="6">
    <source>
        <dbReference type="ARBA" id="ARBA00022989"/>
    </source>
</evidence>
<evidence type="ECO:0000256" key="1">
    <source>
        <dbReference type="ARBA" id="ARBA00004370"/>
    </source>
</evidence>
<evidence type="ECO:0000256" key="3">
    <source>
        <dbReference type="ARBA" id="ARBA00022617"/>
    </source>
</evidence>
<feature type="transmembrane region" description="Helical" evidence="12">
    <location>
        <begin position="562"/>
        <end position="583"/>
    </location>
</feature>
<dbReference type="Proteomes" id="UP000295252">
    <property type="component" value="Chromosome III"/>
</dbReference>
<comment type="cofactor">
    <cofactor evidence="11">
        <name>heme</name>
        <dbReference type="ChEBI" id="CHEBI:30413"/>
    </cofactor>
</comment>
<dbReference type="GO" id="GO:0004497">
    <property type="term" value="F:monooxygenase activity"/>
    <property type="evidence" value="ECO:0007669"/>
    <property type="project" value="UniProtKB-KW"/>
</dbReference>
<dbReference type="GO" id="GO:0016705">
    <property type="term" value="F:oxidoreductase activity, acting on paired donors, with incorporation or reduction of molecular oxygen"/>
    <property type="evidence" value="ECO:0007669"/>
    <property type="project" value="InterPro"/>
</dbReference>
<dbReference type="InParanoid" id="A0A068TWN4"/>
<dbReference type="Gene3D" id="1.10.630.10">
    <property type="entry name" value="Cytochrome P450"/>
    <property type="match status" value="2"/>
</dbReference>